<dbReference type="NCBIfam" id="NF047619">
    <property type="entry name" value="NADase_discoid"/>
    <property type="match status" value="1"/>
</dbReference>
<organism evidence="3 4">
    <name type="scientific">Microbacterium flavum</name>
    <dbReference type="NCBI Taxonomy" id="415216"/>
    <lineage>
        <taxon>Bacteria</taxon>
        <taxon>Bacillati</taxon>
        <taxon>Actinomycetota</taxon>
        <taxon>Actinomycetes</taxon>
        <taxon>Micrococcales</taxon>
        <taxon>Microbacteriaceae</taxon>
        <taxon>Microbacterium</taxon>
    </lineage>
</organism>
<evidence type="ECO:0000259" key="2">
    <source>
        <dbReference type="Pfam" id="PF25302"/>
    </source>
</evidence>
<dbReference type="RefSeq" id="WP_215486486.1">
    <property type="nucleotide sequence ID" value="NZ_BAAAPJ010000003.1"/>
</dbReference>
<evidence type="ECO:0000256" key="1">
    <source>
        <dbReference type="SAM" id="Phobius"/>
    </source>
</evidence>
<dbReference type="SUPFAM" id="SSF49785">
    <property type="entry name" value="Galactose-binding domain-like"/>
    <property type="match status" value="1"/>
</dbReference>
<dbReference type="Gene3D" id="2.60.120.260">
    <property type="entry name" value="Galactose-binding domain-like"/>
    <property type="match status" value="1"/>
</dbReference>
<keyword evidence="1" id="KW-0812">Transmembrane</keyword>
<reference evidence="3 4" key="1">
    <citation type="submission" date="2021-03" db="EMBL/GenBank/DDBJ databases">
        <title>Microbacterium pauli sp. nov., isolated from microfiltered milk.</title>
        <authorList>
            <person name="Bellassi P."/>
            <person name="Fontana A."/>
            <person name="Callegari M.L."/>
            <person name="Lorenzo M."/>
            <person name="Cappa F."/>
        </authorList>
    </citation>
    <scope>NUCLEOTIDE SEQUENCE [LARGE SCALE GENOMIC DNA]</scope>
    <source>
        <strain evidence="3 4">DSM 18909</strain>
    </source>
</reference>
<gene>
    <name evidence="3" type="ORF">J0P97_03965</name>
</gene>
<evidence type="ECO:0000313" key="3">
    <source>
        <dbReference type="EMBL" id="MBT8797229.1"/>
    </source>
</evidence>
<accession>A0ABS5XST2</accession>
<name>A0ABS5XST2_9MICO</name>
<dbReference type="InterPro" id="IPR057561">
    <property type="entry name" value="NADase_transloc"/>
</dbReference>
<proteinExistence type="predicted"/>
<dbReference type="Proteomes" id="UP000740605">
    <property type="component" value="Unassembled WGS sequence"/>
</dbReference>
<keyword evidence="1" id="KW-1133">Transmembrane helix</keyword>
<feature type="domain" description="NAD glycohydrolase translocation F5/8 type C" evidence="2">
    <location>
        <begin position="73"/>
        <end position="205"/>
    </location>
</feature>
<protein>
    <recommendedName>
        <fullName evidence="2">NAD glycohydrolase translocation F5/8 type C domain-containing protein</fullName>
    </recommendedName>
</protein>
<dbReference type="InterPro" id="IPR008979">
    <property type="entry name" value="Galactose-bd-like_sf"/>
</dbReference>
<dbReference type="Pfam" id="PF25302">
    <property type="entry name" value="NADase_transloc"/>
    <property type="match status" value="1"/>
</dbReference>
<sequence>MAAKGSGAREPWLGRALVQGAFAGIVAPLMVVFLVAMMSGWLRDLFREPTCDDPKDLALITPSGVETRGNTVYSDADGAYPASNAIDTNSGTAWVEAAPGYGVGEWLRFSFDDRPDIQMVCVVNGYAQNAARYELNGRVRQLDVTTDAGNRTAVLADLPLDEVATFQRLRPLPGRTATVTLTIRSTSSMGGSQAVADTAISEVEFWGR</sequence>
<comment type="caution">
    <text evidence="3">The sequence shown here is derived from an EMBL/GenBank/DDBJ whole genome shotgun (WGS) entry which is preliminary data.</text>
</comment>
<feature type="transmembrane region" description="Helical" evidence="1">
    <location>
        <begin position="16"/>
        <end position="37"/>
    </location>
</feature>
<keyword evidence="4" id="KW-1185">Reference proteome</keyword>
<keyword evidence="1" id="KW-0472">Membrane</keyword>
<evidence type="ECO:0000313" key="4">
    <source>
        <dbReference type="Proteomes" id="UP000740605"/>
    </source>
</evidence>
<dbReference type="EMBL" id="JAFLHG010000003">
    <property type="protein sequence ID" value="MBT8797229.1"/>
    <property type="molecule type" value="Genomic_DNA"/>
</dbReference>